<reference evidence="1" key="1">
    <citation type="submission" date="2023-07" db="EMBL/GenBank/DDBJ databases">
        <title>Genome content predicts the carbon catabolic preferences of heterotrophic bacteria.</title>
        <authorList>
            <person name="Gralka M."/>
        </authorList>
    </citation>
    <scope>NUCLEOTIDE SEQUENCE</scope>
    <source>
        <strain evidence="1">4G09</strain>
    </source>
</reference>
<name>A0ABT9FG85_9GAMM</name>
<dbReference type="EMBL" id="JAUYVT010000014">
    <property type="protein sequence ID" value="MDP2565797.1"/>
    <property type="molecule type" value="Genomic_DNA"/>
</dbReference>
<organism evidence="1 2">
    <name type="scientific">Pseudoalteromonas marina</name>
    <dbReference type="NCBI Taxonomy" id="267375"/>
    <lineage>
        <taxon>Bacteria</taxon>
        <taxon>Pseudomonadati</taxon>
        <taxon>Pseudomonadota</taxon>
        <taxon>Gammaproteobacteria</taxon>
        <taxon>Alteromonadales</taxon>
        <taxon>Pseudoalteromonadaceae</taxon>
        <taxon>Pseudoalteromonas</taxon>
    </lineage>
</organism>
<proteinExistence type="predicted"/>
<accession>A0ABT9FG85</accession>
<protein>
    <submittedName>
        <fullName evidence="1">Uncharacterized protein</fullName>
    </submittedName>
</protein>
<dbReference type="Proteomes" id="UP001177212">
    <property type="component" value="Unassembled WGS sequence"/>
</dbReference>
<evidence type="ECO:0000313" key="1">
    <source>
        <dbReference type="EMBL" id="MDP2565797.1"/>
    </source>
</evidence>
<keyword evidence="2" id="KW-1185">Reference proteome</keyword>
<comment type="caution">
    <text evidence="1">The sequence shown here is derived from an EMBL/GenBank/DDBJ whole genome shotgun (WGS) entry which is preliminary data.</text>
</comment>
<dbReference type="RefSeq" id="WP_305472530.1">
    <property type="nucleotide sequence ID" value="NZ_JAUYVT010000014.1"/>
</dbReference>
<sequence length="152" mass="17294">MNTINSLNTNEELSINAKHNTISEMFEVEVEGDFLSVTLTLITPDDETAFTGGKDGLNDDHRHNYERYKKSLYFSATIVAQNDMPCLIELDAAITAKNRMKSTKPEDLKLMLSLYGVTLLEKSHIKRRLAKATCADYSEFDDYFDDLDDLQN</sequence>
<evidence type="ECO:0000313" key="2">
    <source>
        <dbReference type="Proteomes" id="UP001177212"/>
    </source>
</evidence>
<gene>
    <name evidence="1" type="ORF">Q8W34_14215</name>
</gene>